<gene>
    <name evidence="2" type="primary">cpdA_47</name>
    <name evidence="2" type="ORF">SDC9_64237</name>
</gene>
<dbReference type="InterPro" id="IPR004843">
    <property type="entry name" value="Calcineurin-like_PHP"/>
</dbReference>
<dbReference type="InterPro" id="IPR029052">
    <property type="entry name" value="Metallo-depent_PP-like"/>
</dbReference>
<sequence length="232" mass="26579">MALFAISDLHFGTGINKTMDVFGYKWVNHVEKTIENWKDTVTTDDTVIIPGDISWGNNLDEAKSDLDLIDSLPGRKIMLMGNHDYWWQSLSKVCAAYPNILFLQNNYYMYEDMAICGTRGWVCPNSVKFTKEDEKVYNREQLRLKLSLDAAIKSGHGEKIMVVFHYPPVNENHDRSGFINILEQYSEVKKVIYGHIHGISSDSEIFEGLHNGIDYSLVSSDFLNFKPITIEI</sequence>
<evidence type="ECO:0000259" key="1">
    <source>
        <dbReference type="Pfam" id="PF00149"/>
    </source>
</evidence>
<dbReference type="EC" id="3.1.4.53" evidence="2"/>
<name>A0A644XQ16_9ZZZZ</name>
<dbReference type="AlphaFoldDB" id="A0A644XQ16"/>
<feature type="domain" description="Calcineurin-like phosphoesterase" evidence="1">
    <location>
        <begin position="4"/>
        <end position="197"/>
    </location>
</feature>
<dbReference type="EMBL" id="VSSQ01002870">
    <property type="protein sequence ID" value="MPM17838.1"/>
    <property type="molecule type" value="Genomic_DNA"/>
</dbReference>
<proteinExistence type="predicted"/>
<dbReference type="PANTHER" id="PTHR31302">
    <property type="entry name" value="TRANSMEMBRANE PROTEIN WITH METALLOPHOSPHOESTERASE DOMAIN-RELATED"/>
    <property type="match status" value="1"/>
</dbReference>
<dbReference type="PANTHER" id="PTHR31302:SF22">
    <property type="entry name" value="PHOSPHOESTERASE"/>
    <property type="match status" value="1"/>
</dbReference>
<evidence type="ECO:0000313" key="2">
    <source>
        <dbReference type="EMBL" id="MPM17838.1"/>
    </source>
</evidence>
<protein>
    <submittedName>
        <fullName evidence="2">3',5'-cyclic adenosine monophosphate phosphodiesterase CpdA</fullName>
        <ecNumber evidence="2">3.1.4.53</ecNumber>
    </submittedName>
</protein>
<dbReference type="GO" id="GO:0004115">
    <property type="term" value="F:3',5'-cyclic-AMP phosphodiesterase activity"/>
    <property type="evidence" value="ECO:0007669"/>
    <property type="project" value="UniProtKB-EC"/>
</dbReference>
<dbReference type="InterPro" id="IPR014578">
    <property type="entry name" value="Pesterase_CT488"/>
</dbReference>
<dbReference type="Gene3D" id="3.60.21.10">
    <property type="match status" value="1"/>
</dbReference>
<keyword evidence="2" id="KW-0378">Hydrolase</keyword>
<organism evidence="2">
    <name type="scientific">bioreactor metagenome</name>
    <dbReference type="NCBI Taxonomy" id="1076179"/>
    <lineage>
        <taxon>unclassified sequences</taxon>
        <taxon>metagenomes</taxon>
        <taxon>ecological metagenomes</taxon>
    </lineage>
</organism>
<dbReference type="SUPFAM" id="SSF56300">
    <property type="entry name" value="Metallo-dependent phosphatases"/>
    <property type="match status" value="1"/>
</dbReference>
<reference evidence="2" key="1">
    <citation type="submission" date="2019-08" db="EMBL/GenBank/DDBJ databases">
        <authorList>
            <person name="Kucharzyk K."/>
            <person name="Murdoch R.W."/>
            <person name="Higgins S."/>
            <person name="Loffler F."/>
        </authorList>
    </citation>
    <scope>NUCLEOTIDE SEQUENCE</scope>
</reference>
<comment type="caution">
    <text evidence="2">The sequence shown here is derived from an EMBL/GenBank/DDBJ whole genome shotgun (WGS) entry which is preliminary data.</text>
</comment>
<dbReference type="Pfam" id="PF00149">
    <property type="entry name" value="Metallophos"/>
    <property type="match status" value="1"/>
</dbReference>
<accession>A0A644XQ16</accession>
<dbReference type="InterPro" id="IPR051158">
    <property type="entry name" value="Metallophosphoesterase_sf"/>
</dbReference>
<dbReference type="PIRSF" id="PIRSF033094">
    <property type="entry name" value="Pesterase_CT488"/>
    <property type="match status" value="1"/>
</dbReference>